<dbReference type="AlphaFoldDB" id="A0A418QXX9"/>
<sequence>MDYAPLTTRALCDQATTEVDFELETFTVRDASHDLSDKRAERTQTSVASQLAVVQAKIAVADAILAAPGLDEATIEQHTDERDAYVVQRKKLEKRARRVTGLSEFLADVDAEQNAAQVALLTTIKAGISAHRATLPA</sequence>
<dbReference type="EMBL" id="QYCN01000014">
    <property type="protein sequence ID" value="RIY10015.1"/>
    <property type="molecule type" value="Genomic_DNA"/>
</dbReference>
<reference evidence="1 2" key="1">
    <citation type="submission" date="2018-09" db="EMBL/GenBank/DDBJ databases">
        <authorList>
            <person name="Zeman M."/>
            <person name="Pardy F."/>
        </authorList>
    </citation>
    <scope>NUCLEOTIDE SEQUENCE [LARGE SCALE GENOMIC DNA]</scope>
    <source>
        <strain evidence="1 2">CCM 8852</strain>
    </source>
</reference>
<protein>
    <submittedName>
        <fullName evidence="1">Uncharacterized protein</fullName>
    </submittedName>
</protein>
<evidence type="ECO:0000313" key="2">
    <source>
        <dbReference type="Proteomes" id="UP000284250"/>
    </source>
</evidence>
<organism evidence="1 2">
    <name type="scientific">Hymenobacter rubripertinctus</name>
    <dbReference type="NCBI Taxonomy" id="2029981"/>
    <lineage>
        <taxon>Bacteria</taxon>
        <taxon>Pseudomonadati</taxon>
        <taxon>Bacteroidota</taxon>
        <taxon>Cytophagia</taxon>
        <taxon>Cytophagales</taxon>
        <taxon>Hymenobacteraceae</taxon>
        <taxon>Hymenobacter</taxon>
    </lineage>
</organism>
<accession>A0A418QXX9</accession>
<comment type="caution">
    <text evidence="1">The sequence shown here is derived from an EMBL/GenBank/DDBJ whole genome shotgun (WGS) entry which is preliminary data.</text>
</comment>
<proteinExistence type="predicted"/>
<name>A0A418QXX9_9BACT</name>
<dbReference type="RefSeq" id="WP_119655795.1">
    <property type="nucleotide sequence ID" value="NZ_JBHUOI010000015.1"/>
</dbReference>
<gene>
    <name evidence="1" type="ORF">D0T11_10730</name>
</gene>
<reference evidence="1 2" key="2">
    <citation type="submission" date="2019-01" db="EMBL/GenBank/DDBJ databases">
        <title>Hymenobacter humicola sp. nov., isolated from soils in Antarctica.</title>
        <authorList>
            <person name="Sedlacek I."/>
            <person name="Holochova P."/>
            <person name="Kralova S."/>
            <person name="Pantucek R."/>
            <person name="Stankova E."/>
            <person name="Vrbovska V."/>
            <person name="Kristofova L."/>
            <person name="Svec P."/>
            <person name="Busse H.-J."/>
        </authorList>
    </citation>
    <scope>NUCLEOTIDE SEQUENCE [LARGE SCALE GENOMIC DNA]</scope>
    <source>
        <strain evidence="1 2">CCM 8852</strain>
    </source>
</reference>
<dbReference type="Proteomes" id="UP000284250">
    <property type="component" value="Unassembled WGS sequence"/>
</dbReference>
<keyword evidence="2" id="KW-1185">Reference proteome</keyword>
<evidence type="ECO:0000313" key="1">
    <source>
        <dbReference type="EMBL" id="RIY10015.1"/>
    </source>
</evidence>
<dbReference type="OrthoDB" id="886524at2"/>